<evidence type="ECO:0000313" key="3">
    <source>
        <dbReference type="Proteomes" id="UP000054524"/>
    </source>
</evidence>
<dbReference type="AlphaFoldDB" id="H8ZG38"/>
<dbReference type="HOGENOM" id="CLU_915541_0_0_1"/>
<dbReference type="EMBL" id="AKIJ01000005">
    <property type="protein sequence ID" value="KFG25555.1"/>
    <property type="molecule type" value="Genomic_DNA"/>
</dbReference>
<dbReference type="InterPro" id="IPR026270">
    <property type="entry name" value="SRP72"/>
</dbReference>
<dbReference type="GO" id="GO:0043022">
    <property type="term" value="F:ribosome binding"/>
    <property type="evidence" value="ECO:0007669"/>
    <property type="project" value="TreeGrafter"/>
</dbReference>
<accession>H8ZG38</accession>
<name>H8ZG38_NEMA1</name>
<dbReference type="PANTHER" id="PTHR14094:SF9">
    <property type="entry name" value="SIGNAL RECOGNITION PARTICLE SUBUNIT SRP72"/>
    <property type="match status" value="1"/>
</dbReference>
<dbReference type="InterPro" id="IPR031545">
    <property type="entry name" value="SRP72_TPR-like"/>
</dbReference>
<dbReference type="SUPFAM" id="SSF48452">
    <property type="entry name" value="TPR-like"/>
    <property type="match status" value="1"/>
</dbReference>
<gene>
    <name evidence="1" type="ORF">NERG_02559</name>
    <name evidence="2" type="ORF">NESG_02334</name>
</gene>
<dbReference type="GO" id="GO:0006614">
    <property type="term" value="P:SRP-dependent cotranslational protein targeting to membrane"/>
    <property type="evidence" value="ECO:0007669"/>
    <property type="project" value="InterPro"/>
</dbReference>
<protein>
    <submittedName>
        <fullName evidence="1">Uncharacterized protein</fullName>
    </submittedName>
</protein>
<evidence type="ECO:0000313" key="1">
    <source>
        <dbReference type="EMBL" id="EHY64388.1"/>
    </source>
</evidence>
<dbReference type="Proteomes" id="UP000054524">
    <property type="component" value="Unassembled WGS sequence"/>
</dbReference>
<dbReference type="Proteomes" id="UP000005622">
    <property type="component" value="Unassembled WGS sequence"/>
</dbReference>
<dbReference type="InterPro" id="IPR011990">
    <property type="entry name" value="TPR-like_helical_dom_sf"/>
</dbReference>
<reference evidence="1" key="1">
    <citation type="submission" date="2011-03" db="EMBL/GenBank/DDBJ databases">
        <title>The Genome Sequence of Nematocida sp1 strain ERTm2.</title>
        <authorList>
            <consortium name="The Broad Institute Genome Sequencing Platform"/>
            <consortium name="The Broad Institute Genome Sequencing Center for Infectious Disease"/>
            <person name="Cuomo C."/>
            <person name="Troemel E."/>
            <person name="Young S.K."/>
            <person name="Zeng Q."/>
            <person name="Gargeya S."/>
            <person name="Fitzgerald M."/>
            <person name="Haas B."/>
            <person name="Abouelleil A."/>
            <person name="Alvarado L."/>
            <person name="Arachchi H.M."/>
            <person name="Berlin A."/>
            <person name="Brown A."/>
            <person name="Chapman S.B."/>
            <person name="Chen Z."/>
            <person name="Dunbar C."/>
            <person name="Freedman E."/>
            <person name="Gearin G."/>
            <person name="Gellesch M."/>
            <person name="Goldberg J."/>
            <person name="Griggs A."/>
            <person name="Gujja S."/>
            <person name="Heilman E.R."/>
            <person name="Heiman D."/>
            <person name="Howarth C."/>
            <person name="Larson L."/>
            <person name="Lui A."/>
            <person name="MacDonald P.J.P."/>
            <person name="Mehta T."/>
            <person name="Montmayeur A."/>
            <person name="Murphy C."/>
            <person name="Neiman D."/>
            <person name="Pearson M."/>
            <person name="Priest M."/>
            <person name="Roberts A."/>
            <person name="Saif S."/>
            <person name="Shea T."/>
            <person name="Shenoy N."/>
            <person name="Sisk P."/>
            <person name="Stolte C."/>
            <person name="Sykes S."/>
            <person name="White J."/>
            <person name="Yandava C."/>
            <person name="Wortman J."/>
            <person name="Nusbaum C."/>
            <person name="Birren B."/>
        </authorList>
    </citation>
    <scope>NUCLEOTIDE SEQUENCE</scope>
    <source>
        <strain evidence="1">ERTm2</strain>
    </source>
</reference>
<dbReference type="Gene3D" id="1.25.40.10">
    <property type="entry name" value="Tetratricopeptide repeat domain"/>
    <property type="match status" value="1"/>
</dbReference>
<dbReference type="GO" id="GO:0005786">
    <property type="term" value="C:signal recognition particle, endoplasmic reticulum targeting"/>
    <property type="evidence" value="ECO:0007669"/>
    <property type="project" value="TreeGrafter"/>
</dbReference>
<dbReference type="Pfam" id="PF17004">
    <property type="entry name" value="SRP_TPR_like"/>
    <property type="match status" value="1"/>
</dbReference>
<organism evidence="1">
    <name type="scientific">Nematocida ausubeli (strain ATCC PRA-371 / ERTm2)</name>
    <name type="common">Nematode killer fungus</name>
    <dbReference type="NCBI Taxonomy" id="1913371"/>
    <lineage>
        <taxon>Eukaryota</taxon>
        <taxon>Fungi</taxon>
        <taxon>Fungi incertae sedis</taxon>
        <taxon>Microsporidia</taxon>
        <taxon>Nematocida</taxon>
    </lineage>
</organism>
<accession>A0A086J087</accession>
<evidence type="ECO:0000313" key="2">
    <source>
        <dbReference type="EMBL" id="KFG25555.1"/>
    </source>
</evidence>
<dbReference type="PANTHER" id="PTHR14094">
    <property type="entry name" value="SIGNAL RECOGNITION PARTICLE 72"/>
    <property type="match status" value="1"/>
</dbReference>
<dbReference type="EMBL" id="JH604643">
    <property type="protein sequence ID" value="EHY64388.1"/>
    <property type="molecule type" value="Genomic_DNA"/>
</dbReference>
<reference evidence="2 3" key="3">
    <citation type="journal article" date="2014" name="Genome Announc.">
        <title>Genome Sequence of the Microsporidian Species Nematocida sp1 Strain ERTm6 (ATCC PRA-372).</title>
        <authorList>
            <person name="Bakowski M.A."/>
            <person name="Priest M."/>
            <person name="Young S."/>
            <person name="Cuomo C.A."/>
            <person name="Troemel E.R."/>
        </authorList>
    </citation>
    <scope>NUCLEOTIDE SEQUENCE [LARGE SCALE GENOMIC DNA]</scope>
    <source>
        <strain evidence="2 3">ERTm6</strain>
    </source>
</reference>
<keyword evidence="3" id="KW-1185">Reference proteome</keyword>
<dbReference type="GO" id="GO:0008312">
    <property type="term" value="F:7S RNA binding"/>
    <property type="evidence" value="ECO:0007669"/>
    <property type="project" value="TreeGrafter"/>
</dbReference>
<sequence length="304" mass="35101">MNTSTADIAVLIDEEKYEEILAHPKATEEQKAVALIKLDRYKEAIDLCHNNTFEKGYCYYKLEKYKSALHTAGNKKGADWTMLRSQILYKLDRHMEALAEIKKLKLKGAILVNYAGNVAMACAENKLKSDGPEVREILEMIKNESVNIQGEVLYNLSFAYLPDRKKTLQKLKEIDTPDRTHRQLVASQIHNIEGNHQEISPSVLTKSNRAIHKYNTEGVALPNLQGSMKQFQKDSYYQNKIRRYRQTKNVPEICNIINDLEHKNTKPMIKFISKISRKNALRLEKVLKDDNLLNKSLRRIISNK</sequence>
<proteinExistence type="predicted"/>
<reference evidence="2" key="2">
    <citation type="submission" date="2012-10" db="EMBL/GenBank/DDBJ databases">
        <authorList>
            <consortium name="The Broad Institute Genome Sequencing Platform"/>
            <consortium name="The Broad Institute Genome Sequencing Center for Infectious Disease"/>
            <person name="Cuomo C."/>
            <person name="Troemel E."/>
            <person name="Walker B."/>
            <person name="Young S.K."/>
            <person name="Zeng Q."/>
            <person name="Gargeya S."/>
            <person name="Fitzgerald M."/>
            <person name="Haas B."/>
            <person name="Abouelleil A."/>
            <person name="Alvarado L."/>
            <person name="Arachchi H.M."/>
            <person name="Berlin A.M."/>
            <person name="Chapman S.B."/>
            <person name="Goldberg J."/>
            <person name="Griggs A."/>
            <person name="Gujja S."/>
            <person name="Hansen M."/>
            <person name="Howarth C."/>
            <person name="Imamovic A."/>
            <person name="Larimer J."/>
            <person name="McCowan C."/>
            <person name="Murphy C."/>
            <person name="Neiman D."/>
            <person name="Pearson M."/>
            <person name="Priest M."/>
            <person name="Roberts A."/>
            <person name="Saif S."/>
            <person name="Shea T."/>
            <person name="Sisk P."/>
            <person name="Sykes S."/>
            <person name="Wortman J."/>
            <person name="Nusbaum C."/>
            <person name="Birren B."/>
        </authorList>
    </citation>
    <scope>NUCLEOTIDE SEQUENCE</scope>
    <source>
        <strain evidence="2">ERTm6</strain>
    </source>
</reference>